<keyword evidence="2" id="KW-1185">Reference proteome</keyword>
<dbReference type="Proteomes" id="UP000663193">
    <property type="component" value="Chromosome 2"/>
</dbReference>
<reference evidence="2" key="1">
    <citation type="journal article" date="2021" name="BMC Genomics">
        <title>Chromosome-level genome assembly and manually-curated proteome of model necrotroph Parastagonospora nodorum Sn15 reveals a genome-wide trove of candidate effector homologs, and redundancy of virulence-related functions within an accessory chromosome.</title>
        <authorList>
            <person name="Bertazzoni S."/>
            <person name="Jones D.A.B."/>
            <person name="Phan H.T."/>
            <person name="Tan K.-C."/>
            <person name="Hane J.K."/>
        </authorList>
    </citation>
    <scope>NUCLEOTIDE SEQUENCE [LARGE SCALE GENOMIC DNA]</scope>
    <source>
        <strain evidence="2">SN15 / ATCC MYA-4574 / FGSC 10173)</strain>
    </source>
</reference>
<evidence type="ECO:0000313" key="1">
    <source>
        <dbReference type="EMBL" id="QRC92487.1"/>
    </source>
</evidence>
<sequence length="60" mass="6424">MTLEARQMCRRSVGVQSCAAQSQPSGTGRAINVPDDPSDFTSCPQEHVELAKGKVFDAQS</sequence>
<dbReference type="AlphaFoldDB" id="A0A7U2HY94"/>
<organism evidence="1 2">
    <name type="scientific">Phaeosphaeria nodorum (strain SN15 / ATCC MYA-4574 / FGSC 10173)</name>
    <name type="common">Glume blotch fungus</name>
    <name type="synonym">Parastagonospora nodorum</name>
    <dbReference type="NCBI Taxonomy" id="321614"/>
    <lineage>
        <taxon>Eukaryota</taxon>
        <taxon>Fungi</taxon>
        <taxon>Dikarya</taxon>
        <taxon>Ascomycota</taxon>
        <taxon>Pezizomycotina</taxon>
        <taxon>Dothideomycetes</taxon>
        <taxon>Pleosporomycetidae</taxon>
        <taxon>Pleosporales</taxon>
        <taxon>Pleosporineae</taxon>
        <taxon>Phaeosphaeriaceae</taxon>
        <taxon>Parastagonospora</taxon>
    </lineage>
</organism>
<dbReference type="EMBL" id="CP069024">
    <property type="protein sequence ID" value="QRC92487.1"/>
    <property type="molecule type" value="Genomic_DNA"/>
</dbReference>
<accession>A0A7U2HY94</accession>
<name>A0A7U2HY94_PHANO</name>
<evidence type="ECO:0000313" key="2">
    <source>
        <dbReference type="Proteomes" id="UP000663193"/>
    </source>
</evidence>
<proteinExistence type="predicted"/>
<dbReference type="VEuPathDB" id="FungiDB:JI435_402560"/>
<gene>
    <name evidence="1" type="ORF">JI435_402560</name>
</gene>
<protein>
    <submittedName>
        <fullName evidence="1">Uncharacterized protein</fullName>
    </submittedName>
</protein>